<evidence type="ECO:0000256" key="5">
    <source>
        <dbReference type="RuleBase" id="RU003707"/>
    </source>
</evidence>
<dbReference type="InterPro" id="IPR018376">
    <property type="entry name" value="Enoyl-CoA_hyd/isom_CS"/>
</dbReference>
<sequence length="264" mass="28184">MTEALTTEVLTTEIRGRVAVLTLKRPDKLNAIGTPTLDRLETELHRLRGEPDVRALVIAGAGRAFSAGADLDEIGNCAGPYDFRAFVHRTTDVLDLLEAYPKPSVAAIHGFAFGGGLELCLACDLRVAEAGARLGVPEMRLGVLPGAAGTQRLPRLAPPAIAKQMILTGDPITAERAHSVGLVNELAEPGGALEAALELADRLAAGAPRALEAGKHLVDRGPGMDLRTAIAYERETVTALFTTLDREEGLRAFRERRDPEFQGR</sequence>
<comment type="caution">
    <text evidence="6">The sequence shown here is derived from an EMBL/GenBank/DDBJ whole genome shotgun (WGS) entry which is preliminary data.</text>
</comment>
<dbReference type="Gene3D" id="3.90.226.10">
    <property type="entry name" value="2-enoyl-CoA Hydratase, Chain A, domain 1"/>
    <property type="match status" value="1"/>
</dbReference>
<comment type="similarity">
    <text evidence="1 5">Belongs to the enoyl-CoA hydratase/isomerase family.</text>
</comment>
<dbReference type="PANTHER" id="PTHR11941:SF54">
    <property type="entry name" value="ENOYL-COA HYDRATASE, MITOCHONDRIAL"/>
    <property type="match status" value="1"/>
</dbReference>
<protein>
    <submittedName>
        <fullName evidence="6">Enoyl-CoA hydratase/isomerase family protein</fullName>
    </submittedName>
</protein>
<dbReference type="InterPro" id="IPR029045">
    <property type="entry name" value="ClpP/crotonase-like_dom_sf"/>
</dbReference>
<accession>A0ABN3IQ31</accession>
<dbReference type="InterPro" id="IPR014748">
    <property type="entry name" value="Enoyl-CoA_hydra_C"/>
</dbReference>
<dbReference type="Proteomes" id="UP001501231">
    <property type="component" value="Unassembled WGS sequence"/>
</dbReference>
<name>A0ABN3IQ31_9ACTN</name>
<keyword evidence="7" id="KW-1185">Reference proteome</keyword>
<gene>
    <name evidence="6" type="ORF">GCM10010191_18240</name>
</gene>
<dbReference type="RefSeq" id="WP_344588205.1">
    <property type="nucleotide sequence ID" value="NZ_BAAARW010000006.1"/>
</dbReference>
<evidence type="ECO:0000256" key="2">
    <source>
        <dbReference type="ARBA" id="ARBA00023239"/>
    </source>
</evidence>
<evidence type="ECO:0000313" key="7">
    <source>
        <dbReference type="Proteomes" id="UP001501231"/>
    </source>
</evidence>
<reference evidence="6 7" key="1">
    <citation type="journal article" date="2019" name="Int. J. Syst. Evol. Microbiol.">
        <title>The Global Catalogue of Microorganisms (GCM) 10K type strain sequencing project: providing services to taxonomists for standard genome sequencing and annotation.</title>
        <authorList>
            <consortium name="The Broad Institute Genomics Platform"/>
            <consortium name="The Broad Institute Genome Sequencing Center for Infectious Disease"/>
            <person name="Wu L."/>
            <person name="Ma J."/>
        </authorList>
    </citation>
    <scope>NUCLEOTIDE SEQUENCE [LARGE SCALE GENOMIC DNA]</scope>
    <source>
        <strain evidence="6 7">JCM 3325</strain>
    </source>
</reference>
<proteinExistence type="inferred from homology"/>
<dbReference type="PANTHER" id="PTHR11941">
    <property type="entry name" value="ENOYL-COA HYDRATASE-RELATED"/>
    <property type="match status" value="1"/>
</dbReference>
<organism evidence="6 7">
    <name type="scientific">Actinomadura vinacea</name>
    <dbReference type="NCBI Taxonomy" id="115336"/>
    <lineage>
        <taxon>Bacteria</taxon>
        <taxon>Bacillati</taxon>
        <taxon>Actinomycetota</taxon>
        <taxon>Actinomycetes</taxon>
        <taxon>Streptosporangiales</taxon>
        <taxon>Thermomonosporaceae</taxon>
        <taxon>Actinomadura</taxon>
    </lineage>
</organism>
<comment type="catalytic activity">
    <reaction evidence="3">
        <text>a (3S)-3-hydroxyacyl-CoA = a (2E)-enoyl-CoA + H2O</text>
        <dbReference type="Rhea" id="RHEA:16105"/>
        <dbReference type="ChEBI" id="CHEBI:15377"/>
        <dbReference type="ChEBI" id="CHEBI:57318"/>
        <dbReference type="ChEBI" id="CHEBI:58856"/>
        <dbReference type="EC" id="4.2.1.17"/>
    </reaction>
</comment>
<dbReference type="CDD" id="cd06558">
    <property type="entry name" value="crotonase-like"/>
    <property type="match status" value="1"/>
</dbReference>
<dbReference type="PROSITE" id="PS00166">
    <property type="entry name" value="ENOYL_COA_HYDRATASE"/>
    <property type="match status" value="1"/>
</dbReference>
<comment type="catalytic activity">
    <reaction evidence="4">
        <text>a 4-saturated-(3S)-3-hydroxyacyl-CoA = a (3E)-enoyl-CoA + H2O</text>
        <dbReference type="Rhea" id="RHEA:20724"/>
        <dbReference type="ChEBI" id="CHEBI:15377"/>
        <dbReference type="ChEBI" id="CHEBI:58521"/>
        <dbReference type="ChEBI" id="CHEBI:137480"/>
        <dbReference type="EC" id="4.2.1.17"/>
    </reaction>
</comment>
<evidence type="ECO:0000256" key="3">
    <source>
        <dbReference type="ARBA" id="ARBA00023709"/>
    </source>
</evidence>
<evidence type="ECO:0000256" key="1">
    <source>
        <dbReference type="ARBA" id="ARBA00005254"/>
    </source>
</evidence>
<dbReference type="Pfam" id="PF00378">
    <property type="entry name" value="ECH_1"/>
    <property type="match status" value="1"/>
</dbReference>
<dbReference type="EMBL" id="BAAARW010000006">
    <property type="protein sequence ID" value="GAA2409929.1"/>
    <property type="molecule type" value="Genomic_DNA"/>
</dbReference>
<keyword evidence="2" id="KW-0456">Lyase</keyword>
<dbReference type="Gene3D" id="1.10.12.10">
    <property type="entry name" value="Lyase 2-enoyl-coa Hydratase, Chain A, domain 2"/>
    <property type="match status" value="1"/>
</dbReference>
<evidence type="ECO:0000313" key="6">
    <source>
        <dbReference type="EMBL" id="GAA2409929.1"/>
    </source>
</evidence>
<evidence type="ECO:0000256" key="4">
    <source>
        <dbReference type="ARBA" id="ARBA00023717"/>
    </source>
</evidence>
<dbReference type="SUPFAM" id="SSF52096">
    <property type="entry name" value="ClpP/crotonase"/>
    <property type="match status" value="1"/>
</dbReference>
<dbReference type="InterPro" id="IPR001753">
    <property type="entry name" value="Enoyl-CoA_hydra/iso"/>
</dbReference>